<keyword evidence="2 6" id="KW-0812">Transmembrane</keyword>
<dbReference type="OrthoDB" id="261587at2"/>
<dbReference type="GO" id="GO:0015499">
    <property type="term" value="F:formate transmembrane transporter activity"/>
    <property type="evidence" value="ECO:0007669"/>
    <property type="project" value="TreeGrafter"/>
</dbReference>
<dbReference type="InterPro" id="IPR023271">
    <property type="entry name" value="Aquaporin-like"/>
</dbReference>
<protein>
    <submittedName>
        <fullName evidence="7">Formate/nitrite transporter family protein</fullName>
    </submittedName>
</protein>
<dbReference type="EMBL" id="CP040819">
    <property type="protein sequence ID" value="QDL93804.1"/>
    <property type="molecule type" value="Genomic_DNA"/>
</dbReference>
<keyword evidence="7" id="KW-0614">Plasmid</keyword>
<feature type="compositionally biased region" description="Low complexity" evidence="5">
    <location>
        <begin position="65"/>
        <end position="86"/>
    </location>
</feature>
<name>A0A5B8G1A7_9RHOB</name>
<gene>
    <name evidence="7" type="ORF">FDP22_18100</name>
</gene>
<accession>A0A5B8G1A7</accession>
<feature type="transmembrane region" description="Helical" evidence="6">
    <location>
        <begin position="224"/>
        <end position="248"/>
    </location>
</feature>
<evidence type="ECO:0000313" key="7">
    <source>
        <dbReference type="EMBL" id="QDL93804.1"/>
    </source>
</evidence>
<feature type="transmembrane region" description="Helical" evidence="6">
    <location>
        <begin position="338"/>
        <end position="362"/>
    </location>
</feature>
<evidence type="ECO:0000313" key="8">
    <source>
        <dbReference type="Proteomes" id="UP000305888"/>
    </source>
</evidence>
<dbReference type="GO" id="GO:0005886">
    <property type="term" value="C:plasma membrane"/>
    <property type="evidence" value="ECO:0007669"/>
    <property type="project" value="TreeGrafter"/>
</dbReference>
<dbReference type="PANTHER" id="PTHR30520">
    <property type="entry name" value="FORMATE TRANSPORTER-RELATED"/>
    <property type="match status" value="1"/>
</dbReference>
<evidence type="ECO:0000256" key="3">
    <source>
        <dbReference type="ARBA" id="ARBA00022989"/>
    </source>
</evidence>
<keyword evidence="8" id="KW-1185">Reference proteome</keyword>
<sequence length="370" mass="39440">MPRGGPPRRRDGLSHQMWHARAPASRAPITIAPGRTPRRAATASKSRRAMQPFARSRVPDRMSDTSPPKTAPSPATAAGPKAGSPPDLTSDPTGRPGAGSGEALVRDGREEEEVRDRARLRAPIVYEILRRDGEDELDRPMASLWWSGVAAGLSIGFSPLSEALLRSHLPDAAWRPLIENFGYAVGFLIVILARQQLFTENTIAAVLPICSSPTRKAFGKMLRLWGIVFAANMVGAVVFSAFLVWSGLLSGEVMEALVEISREAVAPGPGALVIRGIAAGWLIASVVWILPSAENSRMLVIVLITYLIGLGEFAHVVAGSVEASVLVLHDGASVVSSVVLFILPALLGNIIGGTALFSLLAYGQVHHELR</sequence>
<evidence type="ECO:0000256" key="4">
    <source>
        <dbReference type="ARBA" id="ARBA00023136"/>
    </source>
</evidence>
<evidence type="ECO:0000256" key="5">
    <source>
        <dbReference type="SAM" id="MobiDB-lite"/>
    </source>
</evidence>
<feature type="transmembrane region" description="Helical" evidence="6">
    <location>
        <begin position="268"/>
        <end position="291"/>
    </location>
</feature>
<keyword evidence="4 6" id="KW-0472">Membrane</keyword>
<reference evidence="7 8" key="1">
    <citation type="submission" date="2019-06" db="EMBL/GenBank/DDBJ databases">
        <title>Genome sequence of Rhodobacteraceae bacterium D4M1.</title>
        <authorList>
            <person name="Cao J."/>
        </authorList>
    </citation>
    <scope>NUCLEOTIDE SEQUENCE [LARGE SCALE GENOMIC DNA]</scope>
    <source>
        <strain evidence="7 8">D4M1</strain>
        <plasmid evidence="8">pd4m1a</plasmid>
    </source>
</reference>
<feature type="transmembrane region" description="Helical" evidence="6">
    <location>
        <begin position="298"/>
        <end position="318"/>
    </location>
</feature>
<comment type="subcellular location">
    <subcellularLocation>
        <location evidence="1">Membrane</location>
        <topology evidence="1">Multi-pass membrane protein</topology>
    </subcellularLocation>
</comment>
<dbReference type="InterPro" id="IPR000292">
    <property type="entry name" value="For/NO2_transpt"/>
</dbReference>
<proteinExistence type="predicted"/>
<evidence type="ECO:0000256" key="2">
    <source>
        <dbReference type="ARBA" id="ARBA00022692"/>
    </source>
</evidence>
<dbReference type="Gene3D" id="1.20.1080.10">
    <property type="entry name" value="Glycerol uptake facilitator protein"/>
    <property type="match status" value="1"/>
</dbReference>
<evidence type="ECO:0000256" key="1">
    <source>
        <dbReference type="ARBA" id="ARBA00004141"/>
    </source>
</evidence>
<keyword evidence="3 6" id="KW-1133">Transmembrane helix</keyword>
<dbReference type="KEGG" id="ppru:FDP22_18100"/>
<evidence type="ECO:0000256" key="6">
    <source>
        <dbReference type="SAM" id="Phobius"/>
    </source>
</evidence>
<feature type="compositionally biased region" description="Low complexity" evidence="5">
    <location>
        <begin position="32"/>
        <end position="44"/>
    </location>
</feature>
<geneLocation type="plasmid" evidence="8">
    <name>pd4m1a</name>
</geneLocation>
<dbReference type="PANTHER" id="PTHR30520:SF2">
    <property type="entry name" value="INNER MEMBRANE PROTEIN YFDC"/>
    <property type="match status" value="1"/>
</dbReference>
<feature type="compositionally biased region" description="Basic and acidic residues" evidence="5">
    <location>
        <begin position="104"/>
        <end position="113"/>
    </location>
</feature>
<dbReference type="Pfam" id="PF01226">
    <property type="entry name" value="Form_Nir_trans"/>
    <property type="match status" value="1"/>
</dbReference>
<dbReference type="Proteomes" id="UP000305888">
    <property type="component" value="Plasmid pD4M1A"/>
</dbReference>
<feature type="region of interest" description="Disordered" evidence="5">
    <location>
        <begin position="1"/>
        <end position="113"/>
    </location>
</feature>
<dbReference type="AlphaFoldDB" id="A0A5B8G1A7"/>
<organism evidence="7 8">
    <name type="scientific">Paroceanicella profunda</name>
    <dbReference type="NCBI Taxonomy" id="2579971"/>
    <lineage>
        <taxon>Bacteria</taxon>
        <taxon>Pseudomonadati</taxon>
        <taxon>Pseudomonadota</taxon>
        <taxon>Alphaproteobacteria</taxon>
        <taxon>Rhodobacterales</taxon>
        <taxon>Paracoccaceae</taxon>
        <taxon>Paroceanicella</taxon>
    </lineage>
</organism>